<dbReference type="InterPro" id="IPR010235">
    <property type="entry name" value="HepT"/>
</dbReference>
<keyword evidence="2" id="KW-1185">Reference proteome</keyword>
<organism evidence="1 2">
    <name type="scientific">Hydrogenobacter thermophilus (strain DSM 6534 / IAM 12695 / TK-6)</name>
    <dbReference type="NCBI Taxonomy" id="608538"/>
    <lineage>
        <taxon>Bacteria</taxon>
        <taxon>Pseudomonadati</taxon>
        <taxon>Aquificota</taxon>
        <taxon>Aquificia</taxon>
        <taxon>Aquificales</taxon>
        <taxon>Aquificaceae</taxon>
        <taxon>Hydrogenobacter</taxon>
    </lineage>
</organism>
<protein>
    <submittedName>
        <fullName evidence="1">Nucleotidyltransferase substrate binding protein</fullName>
    </submittedName>
</protein>
<dbReference type="Gene3D" id="1.20.120.330">
    <property type="entry name" value="Nucleotidyltransferases domain 2"/>
    <property type="match status" value="1"/>
</dbReference>
<dbReference type="EMBL" id="AP011112">
    <property type="protein sequence ID" value="BAI69106.1"/>
    <property type="molecule type" value="Genomic_DNA"/>
</dbReference>
<dbReference type="RefSeq" id="WP_012963288.1">
    <property type="nucleotide sequence ID" value="NC_013799.1"/>
</dbReference>
<gene>
    <name evidence="1" type="ordered locus">HTH_0645</name>
</gene>
<dbReference type="KEGG" id="hth:HTH_0645"/>
<dbReference type="GO" id="GO:0016740">
    <property type="term" value="F:transferase activity"/>
    <property type="evidence" value="ECO:0007669"/>
    <property type="project" value="UniProtKB-KW"/>
</dbReference>
<evidence type="ECO:0000313" key="2">
    <source>
        <dbReference type="Proteomes" id="UP000002574"/>
    </source>
</evidence>
<evidence type="ECO:0000313" key="1">
    <source>
        <dbReference type="EMBL" id="BAI69106.1"/>
    </source>
</evidence>
<proteinExistence type="predicted"/>
<dbReference type="PATRIC" id="fig|608538.5.peg.649"/>
<dbReference type="NCBIfam" id="TIGR01987">
    <property type="entry name" value="HI0074"/>
    <property type="match status" value="1"/>
</dbReference>
<dbReference type="STRING" id="608538.HTH_0645"/>
<dbReference type="OrthoDB" id="9810452at2"/>
<dbReference type="AlphaFoldDB" id="D3DH04"/>
<reference evidence="1 2" key="1">
    <citation type="journal article" date="2010" name="J. Bacteriol.">
        <title>Complete genome sequence of the thermophilic, obligately chemolithoautotrophic hydrogen-oxidizing bacterium Hydrogenobacter thermophilus TK-6.</title>
        <authorList>
            <person name="Arai H."/>
            <person name="Kanbe H."/>
            <person name="Ishii M."/>
            <person name="Igarashi Y."/>
        </authorList>
    </citation>
    <scope>NUCLEOTIDE SEQUENCE [LARGE SCALE GENOMIC DNA]</scope>
    <source>
        <strain evidence="2">DSM 6534 / IAM 12695 / TK-6 [Tokyo]</strain>
    </source>
</reference>
<dbReference type="eggNOG" id="COG1669">
    <property type="taxonomic scope" value="Bacteria"/>
</dbReference>
<keyword evidence="1" id="KW-0808">Transferase</keyword>
<sequence>MNEELRWQQRFENYKKAFIQFQTAVRQYKERGLNDLEKQGLIQTFEYTFELAWNLLRDYFIYQGIPEIRGSRDAIRLGLKYGIIENGEIWFQMISARNLTVHTYNEKIIEELL</sequence>
<dbReference type="Pfam" id="PF08780">
    <property type="entry name" value="NTase_sub_bind"/>
    <property type="match status" value="1"/>
</dbReference>
<dbReference type="SUPFAM" id="SSF81593">
    <property type="entry name" value="Nucleotidyltransferase substrate binding subunit/domain"/>
    <property type="match status" value="1"/>
</dbReference>
<dbReference type="Proteomes" id="UP000002574">
    <property type="component" value="Chromosome"/>
</dbReference>
<dbReference type="KEGG" id="hte:Hydth_0643"/>
<name>D3DH04_HYDTT</name>
<accession>D3DH04</accession>